<evidence type="ECO:0000259" key="3">
    <source>
        <dbReference type="PROSITE" id="PS50103"/>
    </source>
</evidence>
<keyword evidence="1" id="KW-0862">Zinc</keyword>
<evidence type="ECO:0000313" key="5">
    <source>
        <dbReference type="Proteomes" id="UP001281761"/>
    </source>
</evidence>
<comment type="caution">
    <text evidence="4">The sequence shown here is derived from an EMBL/GenBank/DDBJ whole genome shotgun (WGS) entry which is preliminary data.</text>
</comment>
<reference evidence="4 5" key="1">
    <citation type="journal article" date="2022" name="bioRxiv">
        <title>Genomics of Preaxostyla Flagellates Illuminates Evolutionary Transitions and the Path Towards Mitochondrial Loss.</title>
        <authorList>
            <person name="Novak L.V.F."/>
            <person name="Treitli S.C."/>
            <person name="Pyrih J."/>
            <person name="Halakuc P."/>
            <person name="Pipaliya S.V."/>
            <person name="Vacek V."/>
            <person name="Brzon O."/>
            <person name="Soukal P."/>
            <person name="Eme L."/>
            <person name="Dacks J.B."/>
            <person name="Karnkowska A."/>
            <person name="Elias M."/>
            <person name="Hampl V."/>
        </authorList>
    </citation>
    <scope>NUCLEOTIDE SEQUENCE [LARGE SCALE GENOMIC DNA]</scope>
    <source>
        <strain evidence="4">NAU3</strain>
        <tissue evidence="4">Gut</tissue>
    </source>
</reference>
<evidence type="ECO:0000313" key="4">
    <source>
        <dbReference type="EMBL" id="KAK2944343.1"/>
    </source>
</evidence>
<accession>A0ABQ9WYF0</accession>
<dbReference type="Proteomes" id="UP001281761">
    <property type="component" value="Unassembled WGS sequence"/>
</dbReference>
<feature type="region of interest" description="Disordered" evidence="2">
    <location>
        <begin position="164"/>
        <end position="190"/>
    </location>
</feature>
<keyword evidence="5" id="KW-1185">Reference proteome</keyword>
<dbReference type="PROSITE" id="PS50103">
    <property type="entry name" value="ZF_C3H1"/>
    <property type="match status" value="1"/>
</dbReference>
<keyword evidence="1" id="KW-0863">Zinc-finger</keyword>
<dbReference type="InterPro" id="IPR000571">
    <property type="entry name" value="Znf_CCCH"/>
</dbReference>
<gene>
    <name evidence="4" type="ORF">BLNAU_20737</name>
</gene>
<evidence type="ECO:0000256" key="1">
    <source>
        <dbReference type="PROSITE-ProRule" id="PRU00723"/>
    </source>
</evidence>
<feature type="zinc finger region" description="C3H1-type" evidence="1">
    <location>
        <begin position="207"/>
        <end position="235"/>
    </location>
</feature>
<dbReference type="EMBL" id="JARBJD010000303">
    <property type="protein sequence ID" value="KAK2944343.1"/>
    <property type="molecule type" value="Genomic_DNA"/>
</dbReference>
<sequence>MAFKSKLFIKPNLFADFVCLVDQPNCESPMTPSQNHTVILFHPDRNGIHHQRSPKTPSIIINEPLSANSFHSPFAFPAPISANGDVQSFSFPANLVFSPTGSSESIPNNSPVSPSSNRFHIADISKPLNLPNSLTFGNLQPVDIVIRILSTLLYPAAYHPERGRQKLPSVNASDPRRKYNSSRSKTEKSPITIRSAAHFSQMRRWYKVLTIPCVHANRRDECSYGSLCWYLHEDDVNLSQVLLESPQRPPTRRLSVFMSMSD</sequence>
<keyword evidence="1" id="KW-0479">Metal-binding</keyword>
<evidence type="ECO:0000256" key="2">
    <source>
        <dbReference type="SAM" id="MobiDB-lite"/>
    </source>
</evidence>
<feature type="domain" description="C3H1-type" evidence="3">
    <location>
        <begin position="207"/>
        <end position="235"/>
    </location>
</feature>
<name>A0ABQ9WYF0_9EUKA</name>
<protein>
    <recommendedName>
        <fullName evidence="3">C3H1-type domain-containing protein</fullName>
    </recommendedName>
</protein>
<organism evidence="4 5">
    <name type="scientific">Blattamonas nauphoetae</name>
    <dbReference type="NCBI Taxonomy" id="2049346"/>
    <lineage>
        <taxon>Eukaryota</taxon>
        <taxon>Metamonada</taxon>
        <taxon>Preaxostyla</taxon>
        <taxon>Oxymonadida</taxon>
        <taxon>Blattamonas</taxon>
    </lineage>
</organism>
<proteinExistence type="predicted"/>